<dbReference type="EMBL" id="JARIHO010000012">
    <property type="protein sequence ID" value="KAJ7351947.1"/>
    <property type="molecule type" value="Genomic_DNA"/>
</dbReference>
<feature type="signal peptide" evidence="2">
    <location>
        <begin position="1"/>
        <end position="22"/>
    </location>
</feature>
<accession>A0AAD7A880</accession>
<organism evidence="3 4">
    <name type="scientific">Mycena albidolilacea</name>
    <dbReference type="NCBI Taxonomy" id="1033008"/>
    <lineage>
        <taxon>Eukaryota</taxon>
        <taxon>Fungi</taxon>
        <taxon>Dikarya</taxon>
        <taxon>Basidiomycota</taxon>
        <taxon>Agaricomycotina</taxon>
        <taxon>Agaricomycetes</taxon>
        <taxon>Agaricomycetidae</taxon>
        <taxon>Agaricales</taxon>
        <taxon>Marasmiineae</taxon>
        <taxon>Mycenaceae</taxon>
        <taxon>Mycena</taxon>
    </lineage>
</organism>
<evidence type="ECO:0000313" key="3">
    <source>
        <dbReference type="EMBL" id="KAJ7351947.1"/>
    </source>
</evidence>
<feature type="compositionally biased region" description="Basic and acidic residues" evidence="1">
    <location>
        <begin position="152"/>
        <end position="166"/>
    </location>
</feature>
<comment type="caution">
    <text evidence="3">The sequence shown here is derived from an EMBL/GenBank/DDBJ whole genome shotgun (WGS) entry which is preliminary data.</text>
</comment>
<name>A0AAD7A880_9AGAR</name>
<evidence type="ECO:0000256" key="2">
    <source>
        <dbReference type="SAM" id="SignalP"/>
    </source>
</evidence>
<reference evidence="3" key="1">
    <citation type="submission" date="2023-03" db="EMBL/GenBank/DDBJ databases">
        <title>Massive genome expansion in bonnet fungi (Mycena s.s.) driven by repeated elements and novel gene families across ecological guilds.</title>
        <authorList>
            <consortium name="Lawrence Berkeley National Laboratory"/>
            <person name="Harder C.B."/>
            <person name="Miyauchi S."/>
            <person name="Viragh M."/>
            <person name="Kuo A."/>
            <person name="Thoen E."/>
            <person name="Andreopoulos B."/>
            <person name="Lu D."/>
            <person name="Skrede I."/>
            <person name="Drula E."/>
            <person name="Henrissat B."/>
            <person name="Morin E."/>
            <person name="Kohler A."/>
            <person name="Barry K."/>
            <person name="LaButti K."/>
            <person name="Morin E."/>
            <person name="Salamov A."/>
            <person name="Lipzen A."/>
            <person name="Mereny Z."/>
            <person name="Hegedus B."/>
            <person name="Baldrian P."/>
            <person name="Stursova M."/>
            <person name="Weitz H."/>
            <person name="Taylor A."/>
            <person name="Grigoriev I.V."/>
            <person name="Nagy L.G."/>
            <person name="Martin F."/>
            <person name="Kauserud H."/>
        </authorList>
    </citation>
    <scope>NUCLEOTIDE SEQUENCE</scope>
    <source>
        <strain evidence="3">CBHHK002</strain>
    </source>
</reference>
<gene>
    <name evidence="3" type="ORF">DFH08DRAFT_805246</name>
</gene>
<proteinExistence type="predicted"/>
<evidence type="ECO:0000256" key="1">
    <source>
        <dbReference type="SAM" id="MobiDB-lite"/>
    </source>
</evidence>
<evidence type="ECO:0000313" key="4">
    <source>
        <dbReference type="Proteomes" id="UP001218218"/>
    </source>
</evidence>
<dbReference type="Proteomes" id="UP001218218">
    <property type="component" value="Unassembled WGS sequence"/>
</dbReference>
<keyword evidence="4" id="KW-1185">Reference proteome</keyword>
<feature type="region of interest" description="Disordered" evidence="1">
    <location>
        <begin position="152"/>
        <end position="172"/>
    </location>
</feature>
<dbReference type="AlphaFoldDB" id="A0AAD7A880"/>
<sequence length="172" mass="19149">MWYHFRLSSILWLFSDTNITLGQTAWTLKMEDYVNWCAANRPTVPHLGCMSHLGDPGGCNPMHNIFAPLNFTTALDSSLQRTKIVVQLGTGEAINITANLGCSATITDARPGHGIAIETHADTQIILAILLLMASRRYRLYKMAAYHKPELPGRDPKDHTFAKDLENINGEQ</sequence>
<protein>
    <submittedName>
        <fullName evidence="3">Uncharacterized protein</fullName>
    </submittedName>
</protein>
<keyword evidence="2" id="KW-0732">Signal</keyword>
<feature type="chain" id="PRO_5042013485" evidence="2">
    <location>
        <begin position="23"/>
        <end position="172"/>
    </location>
</feature>